<sequence length="162" mass="18105">PVLNPRANPWQYLHLQKSPMIVPISRDAFGHVPSSWAPNIDVTTFVFFNPPSQLSPQLTSFLSIVSPTIVISFSSMPVSNHDVALIVLRILDQCRTRPKIIVVTGDSRPGKKISTMDQTRLDHYQHVKRLIYVDDVPFHVLFPRIDAAIIQGGLGTTAEAIR</sequence>
<feature type="non-terminal residue" evidence="1">
    <location>
        <position position="162"/>
    </location>
</feature>
<dbReference type="EMBL" id="HACM01001820">
    <property type="protein sequence ID" value="CRZ02262.1"/>
    <property type="molecule type" value="Transcribed_RNA"/>
</dbReference>
<evidence type="ECO:0000313" key="1">
    <source>
        <dbReference type="EMBL" id="CRZ02262.1"/>
    </source>
</evidence>
<dbReference type="SUPFAM" id="SSF53756">
    <property type="entry name" value="UDP-Glycosyltransferase/glycogen phosphorylase"/>
    <property type="match status" value="1"/>
</dbReference>
<name>A0A0H5QKW5_9EUKA</name>
<proteinExistence type="predicted"/>
<dbReference type="AlphaFoldDB" id="A0A0H5QKW5"/>
<feature type="non-terminal residue" evidence="1">
    <location>
        <position position="1"/>
    </location>
</feature>
<accession>A0A0H5QKW5</accession>
<organism evidence="1">
    <name type="scientific">Spongospora subterranea</name>
    <dbReference type="NCBI Taxonomy" id="70186"/>
    <lineage>
        <taxon>Eukaryota</taxon>
        <taxon>Sar</taxon>
        <taxon>Rhizaria</taxon>
        <taxon>Endomyxa</taxon>
        <taxon>Phytomyxea</taxon>
        <taxon>Plasmodiophorida</taxon>
        <taxon>Plasmodiophoridae</taxon>
        <taxon>Spongospora</taxon>
    </lineage>
</organism>
<dbReference type="PANTHER" id="PTHR48050:SF13">
    <property type="entry name" value="STEROL 3-BETA-GLUCOSYLTRANSFERASE UGT80A2"/>
    <property type="match status" value="1"/>
</dbReference>
<dbReference type="Gene3D" id="3.40.50.2000">
    <property type="entry name" value="Glycogen Phosphorylase B"/>
    <property type="match status" value="2"/>
</dbReference>
<reference evidence="1" key="1">
    <citation type="submission" date="2015-04" db="EMBL/GenBank/DDBJ databases">
        <title>The genome sequence of the plant pathogenic Rhizarian Plasmodiophora brassicae reveals insights in its biotrophic life cycle and the origin of chitin synthesis.</title>
        <authorList>
            <person name="Schwelm A."/>
            <person name="Fogelqvist J."/>
            <person name="Knaust A."/>
            <person name="Julke S."/>
            <person name="Lilja T."/>
            <person name="Dhandapani V."/>
            <person name="Bonilla-Rosso G."/>
            <person name="Karlsson M."/>
            <person name="Shevchenko A."/>
            <person name="Choi S.R."/>
            <person name="Kim H.G."/>
            <person name="Park J.Y."/>
            <person name="Lim Y.P."/>
            <person name="Ludwig-Muller J."/>
            <person name="Dixelius C."/>
        </authorList>
    </citation>
    <scope>NUCLEOTIDE SEQUENCE</scope>
    <source>
        <tissue evidence="1">Potato root galls</tissue>
    </source>
</reference>
<dbReference type="PANTHER" id="PTHR48050">
    <property type="entry name" value="STEROL 3-BETA-GLUCOSYLTRANSFERASE"/>
    <property type="match status" value="1"/>
</dbReference>
<dbReference type="InterPro" id="IPR050426">
    <property type="entry name" value="Glycosyltransferase_28"/>
</dbReference>
<evidence type="ECO:0008006" key="2">
    <source>
        <dbReference type="Google" id="ProtNLM"/>
    </source>
</evidence>
<protein>
    <recommendedName>
        <fullName evidence="2">Glycosyl transferase family 28 C-terminal domain-containing protein</fullName>
    </recommendedName>
</protein>